<dbReference type="InterPro" id="IPR004148">
    <property type="entry name" value="BAR_dom"/>
</dbReference>
<proteinExistence type="predicted"/>
<accession>A0ABR2UWW0</accession>
<evidence type="ECO:0000313" key="4">
    <source>
        <dbReference type="Proteomes" id="UP001408356"/>
    </source>
</evidence>
<reference evidence="3 4" key="1">
    <citation type="journal article" date="2024" name="J. Plant Pathol.">
        <title>Sequence and assembly of the genome of Seiridium unicorne, isolate CBS 538.82, causal agent of cypress canker disease.</title>
        <authorList>
            <person name="Scali E."/>
            <person name="Rocca G.D."/>
            <person name="Danti R."/>
            <person name="Garbelotto M."/>
            <person name="Barberini S."/>
            <person name="Baroncelli R."/>
            <person name="Emiliani G."/>
        </authorList>
    </citation>
    <scope>NUCLEOTIDE SEQUENCE [LARGE SCALE GENOMIC DNA]</scope>
    <source>
        <strain evidence="3 4">BM-138-508</strain>
    </source>
</reference>
<feature type="compositionally biased region" description="Polar residues" evidence="1">
    <location>
        <begin position="308"/>
        <end position="318"/>
    </location>
</feature>
<dbReference type="SMART" id="SM00721">
    <property type="entry name" value="BAR"/>
    <property type="match status" value="1"/>
</dbReference>
<organism evidence="3 4">
    <name type="scientific">Seiridium unicorne</name>
    <dbReference type="NCBI Taxonomy" id="138068"/>
    <lineage>
        <taxon>Eukaryota</taxon>
        <taxon>Fungi</taxon>
        <taxon>Dikarya</taxon>
        <taxon>Ascomycota</taxon>
        <taxon>Pezizomycotina</taxon>
        <taxon>Sordariomycetes</taxon>
        <taxon>Xylariomycetidae</taxon>
        <taxon>Amphisphaeriales</taxon>
        <taxon>Sporocadaceae</taxon>
        <taxon>Seiridium</taxon>
    </lineage>
</organism>
<dbReference type="PROSITE" id="PS51021">
    <property type="entry name" value="BAR"/>
    <property type="match status" value="1"/>
</dbReference>
<name>A0ABR2UWW0_9PEZI</name>
<feature type="compositionally biased region" description="Pro residues" evidence="1">
    <location>
        <begin position="434"/>
        <end position="451"/>
    </location>
</feature>
<dbReference type="Pfam" id="PF03114">
    <property type="entry name" value="BAR"/>
    <property type="match status" value="1"/>
</dbReference>
<feature type="compositionally biased region" description="Polar residues" evidence="1">
    <location>
        <begin position="412"/>
        <end position="428"/>
    </location>
</feature>
<feature type="compositionally biased region" description="Basic and acidic residues" evidence="1">
    <location>
        <begin position="276"/>
        <end position="290"/>
    </location>
</feature>
<keyword evidence="4" id="KW-1185">Reference proteome</keyword>
<feature type="compositionally biased region" description="Polar residues" evidence="1">
    <location>
        <begin position="266"/>
        <end position="275"/>
    </location>
</feature>
<comment type="caution">
    <text evidence="3">The sequence shown here is derived from an EMBL/GenBank/DDBJ whole genome shotgun (WGS) entry which is preliminary data.</text>
</comment>
<gene>
    <name evidence="3" type="ORF">SUNI508_01140</name>
</gene>
<protein>
    <submittedName>
        <fullName evidence="3">BAR domain-containing protein</fullName>
    </submittedName>
</protein>
<sequence length="458" mass="51613">MHITKKFDRAFQWAGEKMGQEAKTGLSEEFKMLETEMALRHDGMDRLQRSMNVYTKSLSRRCEAADDKEKGLPVSFLGRTMISHGEDFEPDSDFGNCLVAMGQGNERIAGIQETYVAHASSYWLEGCERNLAMMKEYQLGLEVNIQEQAARKKLENRRLAYDASTTKMQKAKREDFRLEDELRTSKAKYEESSEDVFRRMQDIKEAEADAMQDLTNFLDAELEYHERCAEELRRVRAAWPVTSTGQLSSSRGGQSEYGLSRRTSRPRSNTAQSFGERNDRTERWATRQDIYEEEEPAPAPVRMPIRSARQTSSGTATPVSPPRPGFNRSMTHQGTFEGPRDRPTYREPPLPPPSQETLRKSPAVPTNVGSLRGNLRPVNRIHTSQSAAPDVFADDYDTNTSSGSPDYDRSESPATSYGSLSRTTSNTGLAGKKAPPPPPPSRAKKPPPPIPQKREMAY</sequence>
<feature type="domain" description="BAR" evidence="2">
    <location>
        <begin position="15"/>
        <end position="248"/>
    </location>
</feature>
<dbReference type="SUPFAM" id="SSF103657">
    <property type="entry name" value="BAR/IMD domain-like"/>
    <property type="match status" value="1"/>
</dbReference>
<dbReference type="Gene3D" id="1.20.1270.60">
    <property type="entry name" value="Arfaptin homology (AH) domain/BAR domain"/>
    <property type="match status" value="1"/>
</dbReference>
<feature type="region of interest" description="Disordered" evidence="1">
    <location>
        <begin position="242"/>
        <end position="458"/>
    </location>
</feature>
<dbReference type="EMBL" id="JARVKF010000330">
    <property type="protein sequence ID" value="KAK9419163.1"/>
    <property type="molecule type" value="Genomic_DNA"/>
</dbReference>
<evidence type="ECO:0000256" key="1">
    <source>
        <dbReference type="SAM" id="MobiDB-lite"/>
    </source>
</evidence>
<dbReference type="CDD" id="cd07593">
    <property type="entry name" value="BAR_MUG137_fungi"/>
    <property type="match status" value="1"/>
</dbReference>
<dbReference type="InterPro" id="IPR027267">
    <property type="entry name" value="AH/BAR_dom_sf"/>
</dbReference>
<evidence type="ECO:0000313" key="3">
    <source>
        <dbReference type="EMBL" id="KAK9419163.1"/>
    </source>
</evidence>
<evidence type="ECO:0000259" key="2">
    <source>
        <dbReference type="PROSITE" id="PS51021"/>
    </source>
</evidence>
<feature type="compositionally biased region" description="Polar residues" evidence="1">
    <location>
        <begin position="242"/>
        <end position="253"/>
    </location>
</feature>
<dbReference type="Proteomes" id="UP001408356">
    <property type="component" value="Unassembled WGS sequence"/>
</dbReference>